<dbReference type="InterPro" id="IPR044202">
    <property type="entry name" value="LETM1/MDM38-like"/>
</dbReference>
<keyword evidence="4 10" id="KW-1133">Transmembrane helix</keyword>
<evidence type="ECO:0000256" key="2">
    <source>
        <dbReference type="ARBA" id="ARBA00022692"/>
    </source>
</evidence>
<evidence type="ECO:0000259" key="11">
    <source>
        <dbReference type="PROSITE" id="PS50097"/>
    </source>
</evidence>
<sequence length="1074" mass="123715">MLRYARRHASRTRCLLPPRLPLGEPPKLLSVVPAVPAASSRHFISVSQQLRNVLASERKGTVSPLGLCFRCPQPQSRRFAAEPKPPTTAEPSRAVAKGAPTLPSQILVYVKKGRKMVMKLSYRTMETLRWFGRKVLVLCKAFVKNPKIIIDWGEDLYDIAKHFIKWTVTGFKLLGADVRAAYFLTKRVFKGYPLSVRERRLLVRTTSDCLKLIPFSFFLVVPFAEFALPFFLRLFPNMMPSTFFEQKYDNATLARKLKAKQEMADFWQQVVAQRTQELYESDEYADKAEELVAFQEKLTEGKEYPTLKEILRFASIFKDEMHLEKMSTQQLTALSQMLGLPTRPGPSSSRRPLGFKESGTEELQATYLEDEALEVEGLKIYASPFTPKFCGAFQLENEAAAVAKWSEIPDQLDVLVTHGPPYGILDTVKRDIHAGCPELLKRVQQVAPQFHFFGHIHEDGGKQETHGETTFVNAAQHVMVFDVVPSRTFWQGHLEVQLRHHITNLRREDRDLFWEGIEGLKGEELIDVCRRRAIRFHGVTEEEMRESLNRWLRLSANHRQIPTSMLLWVQSFYLRDRTEDEHEHSTRTEDLKLKMKEQETVENPEDAFLSLAERQKEAVDKMQQKLEELQREIVEVTEQHQDVLQVAPSNDATAADAPAPRWLSEACANCGHVMAADSADLDYDDPEGEKRRMLYILRKVEEDLDLYKQVVQKQRSLLDGQLRFLLAMRDTTPTQYKDADVILLDQRVRLLEMISSFQQNAEEIDQLFNDTISKELRIVQKQAEKETQTQAEGRSPDLPPEHPLRHLDKSKENGEAWFNQSFDSDACLVMDDRSLFIHKAYVMEKSGFFERLFGDDMAGTSADYMLPLPKVLRYQYVMKIIQWMYTGDTQDHGITEQNCISMIREAKYFLMTDEFVMILCHVFVDAYKSEPAEGKEKLAMTLLDQASDTTLEELLTLLDDCGICKDLRLKILATWANKYSLSQSGDQQGLFRSQLSELLQTCTIQGLRQLRTQYPETFQYLPAAELYDVINCDFRQKCQCCGRLFRTLEESRTRCTVYSHNLSYVSVTEGPLVP</sequence>
<feature type="domain" description="BTB" evidence="11">
    <location>
        <begin position="824"/>
        <end position="893"/>
    </location>
</feature>
<dbReference type="Gene3D" id="3.30.710.10">
    <property type="entry name" value="Potassium Channel Kv1.1, Chain A"/>
    <property type="match status" value="1"/>
</dbReference>
<evidence type="ECO:0000313" key="14">
    <source>
        <dbReference type="Proteomes" id="UP001642464"/>
    </source>
</evidence>
<dbReference type="SUPFAM" id="SSF54695">
    <property type="entry name" value="POZ domain"/>
    <property type="match status" value="1"/>
</dbReference>
<evidence type="ECO:0000256" key="1">
    <source>
        <dbReference type="ARBA" id="ARBA00004434"/>
    </source>
</evidence>
<dbReference type="PROSITE" id="PS51758">
    <property type="entry name" value="LETM1_RBD"/>
    <property type="match status" value="1"/>
</dbReference>
<evidence type="ECO:0000256" key="7">
    <source>
        <dbReference type="PROSITE-ProRule" id="PRU01094"/>
    </source>
</evidence>
<dbReference type="InterPro" id="IPR033122">
    <property type="entry name" value="LETM1-like_RBD"/>
</dbReference>
<evidence type="ECO:0000256" key="5">
    <source>
        <dbReference type="ARBA" id="ARBA00023128"/>
    </source>
</evidence>
<gene>
    <name evidence="13" type="ORF">SCF082_LOCUS41515</name>
</gene>
<dbReference type="InterPro" id="IPR000210">
    <property type="entry name" value="BTB/POZ_dom"/>
</dbReference>
<dbReference type="PANTHER" id="PTHR14009:SF1">
    <property type="entry name" value="MITOCHONDRIAL PROTON_CALCIUM EXCHANGER PROTEIN"/>
    <property type="match status" value="1"/>
</dbReference>
<evidence type="ECO:0000256" key="8">
    <source>
        <dbReference type="SAM" id="Coils"/>
    </source>
</evidence>
<keyword evidence="14" id="KW-1185">Reference proteome</keyword>
<feature type="transmembrane region" description="Helical" evidence="10">
    <location>
        <begin position="209"/>
        <end position="232"/>
    </location>
</feature>
<keyword evidence="2 10" id="KW-0812">Transmembrane</keyword>
<protein>
    <submittedName>
        <fullName evidence="13">Mitochondrial proton/calcium exchanger protein (Leucine zipper-EF-hand-containing transmembrane protein 1)</fullName>
    </submittedName>
</protein>
<feature type="coiled-coil region" evidence="8">
    <location>
        <begin position="609"/>
        <end position="646"/>
    </location>
</feature>
<name>A0ABP0QI85_9DINO</name>
<feature type="domain" description="Letm1 RBD" evidence="12">
    <location>
        <begin position="398"/>
        <end position="631"/>
    </location>
</feature>
<dbReference type="Pfam" id="PF07766">
    <property type="entry name" value="LETM1_RBD"/>
    <property type="match status" value="2"/>
</dbReference>
<evidence type="ECO:0000313" key="13">
    <source>
        <dbReference type="EMBL" id="CAK9087843.1"/>
    </source>
</evidence>
<accession>A0ABP0QI85</accession>
<dbReference type="SUPFAM" id="SSF56300">
    <property type="entry name" value="Metallo-dependent phosphatases"/>
    <property type="match status" value="1"/>
</dbReference>
<keyword evidence="3" id="KW-0999">Mitochondrion inner membrane</keyword>
<organism evidence="13 14">
    <name type="scientific">Durusdinium trenchii</name>
    <dbReference type="NCBI Taxonomy" id="1381693"/>
    <lineage>
        <taxon>Eukaryota</taxon>
        <taxon>Sar</taxon>
        <taxon>Alveolata</taxon>
        <taxon>Dinophyceae</taxon>
        <taxon>Suessiales</taxon>
        <taxon>Symbiodiniaceae</taxon>
        <taxon>Durusdinium</taxon>
    </lineage>
</organism>
<dbReference type="Proteomes" id="UP001642464">
    <property type="component" value="Unassembled WGS sequence"/>
</dbReference>
<comment type="subcellular location">
    <subcellularLocation>
        <location evidence="1">Mitochondrion inner membrane</location>
        <topology evidence="1">Single-pass membrane protein</topology>
    </subcellularLocation>
</comment>
<dbReference type="InterPro" id="IPR011333">
    <property type="entry name" value="SKP1/BTB/POZ_sf"/>
</dbReference>
<keyword evidence="8" id="KW-0175">Coiled coil</keyword>
<evidence type="ECO:0000256" key="4">
    <source>
        <dbReference type="ARBA" id="ARBA00022989"/>
    </source>
</evidence>
<dbReference type="InterPro" id="IPR029052">
    <property type="entry name" value="Metallo-depent_PP-like"/>
</dbReference>
<evidence type="ECO:0000256" key="6">
    <source>
        <dbReference type="ARBA" id="ARBA00023136"/>
    </source>
</evidence>
<keyword evidence="5 7" id="KW-0496">Mitochondrion</keyword>
<comment type="caution">
    <text evidence="13">The sequence shown here is derived from an EMBL/GenBank/DDBJ whole genome shotgun (WGS) entry which is preliminary data.</text>
</comment>
<evidence type="ECO:0000259" key="12">
    <source>
        <dbReference type="PROSITE" id="PS51758"/>
    </source>
</evidence>
<feature type="region of interest" description="Disordered" evidence="9">
    <location>
        <begin position="783"/>
        <end position="806"/>
    </location>
</feature>
<dbReference type="PROSITE" id="PS50097">
    <property type="entry name" value="BTB"/>
    <property type="match status" value="1"/>
</dbReference>
<dbReference type="PANTHER" id="PTHR14009">
    <property type="entry name" value="LEUCINE ZIPPER-EF-HAND CONTAINING TRANSMEMBRANE PROTEIN"/>
    <property type="match status" value="1"/>
</dbReference>
<dbReference type="CDD" id="cd18186">
    <property type="entry name" value="BTB_POZ_ZBTB_KLHL-like"/>
    <property type="match status" value="1"/>
</dbReference>
<evidence type="ECO:0000256" key="9">
    <source>
        <dbReference type="SAM" id="MobiDB-lite"/>
    </source>
</evidence>
<dbReference type="Pfam" id="PF00651">
    <property type="entry name" value="BTB"/>
    <property type="match status" value="1"/>
</dbReference>
<evidence type="ECO:0000256" key="10">
    <source>
        <dbReference type="SAM" id="Phobius"/>
    </source>
</evidence>
<keyword evidence="6 10" id="KW-0472">Membrane</keyword>
<dbReference type="Gene3D" id="3.60.21.10">
    <property type="match status" value="1"/>
</dbReference>
<evidence type="ECO:0000256" key="3">
    <source>
        <dbReference type="ARBA" id="ARBA00022792"/>
    </source>
</evidence>
<reference evidence="13 14" key="1">
    <citation type="submission" date="2024-02" db="EMBL/GenBank/DDBJ databases">
        <authorList>
            <person name="Chen Y."/>
            <person name="Shah S."/>
            <person name="Dougan E. K."/>
            <person name="Thang M."/>
            <person name="Chan C."/>
        </authorList>
    </citation>
    <scope>NUCLEOTIDE SEQUENCE [LARGE SCALE GENOMIC DNA]</scope>
</reference>
<dbReference type="EMBL" id="CAXAMM010039629">
    <property type="protein sequence ID" value="CAK9087843.1"/>
    <property type="molecule type" value="Genomic_DNA"/>
</dbReference>
<proteinExistence type="predicted"/>